<dbReference type="SUPFAM" id="SSF52540">
    <property type="entry name" value="P-loop containing nucleoside triphosphate hydrolases"/>
    <property type="match status" value="1"/>
</dbReference>
<accession>A0ABN1KX13</accession>
<organism evidence="1 2">
    <name type="scientific">Castellaniella ginsengisoli</name>
    <dbReference type="NCBI Taxonomy" id="546114"/>
    <lineage>
        <taxon>Bacteria</taxon>
        <taxon>Pseudomonadati</taxon>
        <taxon>Pseudomonadota</taxon>
        <taxon>Betaproteobacteria</taxon>
        <taxon>Burkholderiales</taxon>
        <taxon>Alcaligenaceae</taxon>
        <taxon>Castellaniella</taxon>
    </lineage>
</organism>
<proteinExistence type="predicted"/>
<keyword evidence="2" id="KW-1185">Reference proteome</keyword>
<reference evidence="1 2" key="1">
    <citation type="journal article" date="2019" name="Int. J. Syst. Evol. Microbiol.">
        <title>The Global Catalogue of Microorganisms (GCM) 10K type strain sequencing project: providing services to taxonomists for standard genome sequencing and annotation.</title>
        <authorList>
            <consortium name="The Broad Institute Genomics Platform"/>
            <consortium name="The Broad Institute Genome Sequencing Center for Infectious Disease"/>
            <person name="Wu L."/>
            <person name="Ma J."/>
        </authorList>
    </citation>
    <scope>NUCLEOTIDE SEQUENCE [LARGE SCALE GENOMIC DNA]</scope>
    <source>
        <strain evidence="1 2">JCM 15515</strain>
    </source>
</reference>
<evidence type="ECO:0000313" key="1">
    <source>
        <dbReference type="EMBL" id="GAA0778035.1"/>
    </source>
</evidence>
<dbReference type="NCBIfam" id="NF047389">
    <property type="entry name" value="ATPase_Sll1717"/>
    <property type="match status" value="1"/>
</dbReference>
<dbReference type="InterPro" id="IPR059206">
    <property type="entry name" value="Sll1717-like"/>
</dbReference>
<comment type="caution">
    <text evidence="1">The sequence shown here is derived from an EMBL/GenBank/DDBJ whole genome shotgun (WGS) entry which is preliminary data.</text>
</comment>
<evidence type="ECO:0008006" key="3">
    <source>
        <dbReference type="Google" id="ProtNLM"/>
    </source>
</evidence>
<name>A0ABN1KX13_9BURK</name>
<sequence length="510" mass="57841">MNVLVKYFPTGTTEGERHILRKAFVQLDEYAEIISPPPCSPRILVGKKGSGKSAIIDFSMAVFKHTGVPAIQLKPLDLDLGAIPETASVGEVTRIAFLELSRAIARTLGTSVSGLLSAQDKALYEEAVDAGLRDRDTIDKLAHLLPKLAKPLIEVDLSQLLPAVSVANRNQLLKAIKSNLEETQSGFYLFIDDTDQVAAPDRPGHLNRIWGFLLAARELAQRIEQLRCVISLREEVWRRITSDRAGQRDQTDHFAGLVRFLSPTRSHIRNIVEKRINLAAREIDSKSSRTWDLFFESDNPLMPTTNLRSSWPDLIVVRSRERPRDAVQLVNALAQAANANKLEKINDSLFAKEMIEFSKQRVSLLAQESEFECPQIEQIIRTFSYLEYDQGSFKAKAEMIKDHILRHCTNFGAQLFGRSLKSGNEDDAFHLWKYLFDIGFLNARVSDSREKDGYRHVYPREDPNFVSKSRWSDMQATAWEIGPSYRDFLISLQQEHVARTGLPPKTRKRL</sequence>
<evidence type="ECO:0000313" key="2">
    <source>
        <dbReference type="Proteomes" id="UP001500573"/>
    </source>
</evidence>
<dbReference type="EMBL" id="BAAAEX010000009">
    <property type="protein sequence ID" value="GAA0778035.1"/>
    <property type="molecule type" value="Genomic_DNA"/>
</dbReference>
<dbReference type="InterPro" id="IPR027417">
    <property type="entry name" value="P-loop_NTPase"/>
</dbReference>
<dbReference type="Proteomes" id="UP001500573">
    <property type="component" value="Unassembled WGS sequence"/>
</dbReference>
<gene>
    <name evidence="1" type="ORF">GCM10009108_14410</name>
</gene>
<protein>
    <recommendedName>
        <fullName evidence="3">ATP-binding protein</fullName>
    </recommendedName>
</protein>